<feature type="transmembrane region" description="Helical" evidence="10">
    <location>
        <begin position="357"/>
        <end position="378"/>
    </location>
</feature>
<dbReference type="CDD" id="cd09071">
    <property type="entry name" value="FAR_C"/>
    <property type="match status" value="1"/>
</dbReference>
<dbReference type="GeneID" id="106743162"/>
<evidence type="ECO:0000256" key="5">
    <source>
        <dbReference type="ARBA" id="ARBA00022857"/>
    </source>
</evidence>
<evidence type="ECO:0000256" key="6">
    <source>
        <dbReference type="ARBA" id="ARBA00022989"/>
    </source>
</evidence>
<dbReference type="EC" id="1.2.1.84" evidence="10"/>
<accession>A0A6P3X1M3</accession>
<dbReference type="AlphaFoldDB" id="A0A6P3X1M3"/>
<dbReference type="GO" id="GO:0005777">
    <property type="term" value="C:peroxisome"/>
    <property type="evidence" value="ECO:0007669"/>
    <property type="project" value="TreeGrafter"/>
</dbReference>
<dbReference type="GO" id="GO:0102965">
    <property type="term" value="F:alcohol-forming long-chain fatty acyl-CoA reductase activity"/>
    <property type="evidence" value="ECO:0007669"/>
    <property type="project" value="UniProtKB-EC"/>
</dbReference>
<dbReference type="InterPro" id="IPR036291">
    <property type="entry name" value="NAD(P)-bd_dom_sf"/>
</dbReference>
<dbReference type="PANTHER" id="PTHR11011">
    <property type="entry name" value="MALE STERILITY PROTEIN 2-RELATED"/>
    <property type="match status" value="1"/>
</dbReference>
<gene>
    <name evidence="14 15 16" type="primary">LOC106743162</name>
</gene>
<evidence type="ECO:0000256" key="1">
    <source>
        <dbReference type="ARBA" id="ARBA00004141"/>
    </source>
</evidence>
<dbReference type="KEGG" id="dqu:106743162"/>
<reference evidence="14 15" key="1">
    <citation type="submission" date="2025-04" db="UniProtKB">
        <authorList>
            <consortium name="RefSeq"/>
        </authorList>
    </citation>
    <scope>IDENTIFICATION</scope>
</reference>
<evidence type="ECO:0000313" key="14">
    <source>
        <dbReference type="RefSeq" id="XP_014472229.1"/>
    </source>
</evidence>
<keyword evidence="10" id="KW-0560">Oxidoreductase</keyword>
<evidence type="ECO:0000256" key="2">
    <source>
        <dbReference type="ARBA" id="ARBA00005928"/>
    </source>
</evidence>
<dbReference type="GO" id="GO:0035336">
    <property type="term" value="P:long-chain fatty-acyl-CoA metabolic process"/>
    <property type="evidence" value="ECO:0007669"/>
    <property type="project" value="TreeGrafter"/>
</dbReference>
<dbReference type="Pfam" id="PF03015">
    <property type="entry name" value="Sterile"/>
    <property type="match status" value="1"/>
</dbReference>
<dbReference type="CDD" id="cd05236">
    <property type="entry name" value="FAR-N_SDR_e"/>
    <property type="match status" value="1"/>
</dbReference>
<dbReference type="OrthoDB" id="7543084at2759"/>
<dbReference type="RefSeq" id="XP_014472229.1">
    <property type="nucleotide sequence ID" value="XM_014616743.1"/>
</dbReference>
<dbReference type="GO" id="GO:0080019">
    <property type="term" value="F:alcohol-forming very long-chain fatty acyl-CoA reductase activity"/>
    <property type="evidence" value="ECO:0007669"/>
    <property type="project" value="InterPro"/>
</dbReference>
<evidence type="ECO:0000256" key="10">
    <source>
        <dbReference type="RuleBase" id="RU363097"/>
    </source>
</evidence>
<dbReference type="InterPro" id="IPR026055">
    <property type="entry name" value="FAR"/>
</dbReference>
<evidence type="ECO:0000313" key="13">
    <source>
        <dbReference type="Proteomes" id="UP000515204"/>
    </source>
</evidence>
<keyword evidence="13" id="KW-1185">Reference proteome</keyword>
<proteinExistence type="inferred from homology"/>
<dbReference type="Proteomes" id="UP000515204">
    <property type="component" value="Unplaced"/>
</dbReference>
<dbReference type="InterPro" id="IPR033640">
    <property type="entry name" value="FAR_C"/>
</dbReference>
<dbReference type="InterPro" id="IPR013120">
    <property type="entry name" value="FAR_NAD-bd"/>
</dbReference>
<dbReference type="SUPFAM" id="SSF51735">
    <property type="entry name" value="NAD(P)-binding Rossmann-fold domains"/>
    <property type="match status" value="1"/>
</dbReference>
<evidence type="ECO:0000259" key="12">
    <source>
        <dbReference type="Pfam" id="PF07993"/>
    </source>
</evidence>
<protein>
    <recommendedName>
        <fullName evidence="10">Fatty acyl-CoA reductase</fullName>
        <ecNumber evidence="10">1.2.1.84</ecNumber>
    </recommendedName>
</protein>
<keyword evidence="3 10" id="KW-0444">Lipid biosynthesis</keyword>
<comment type="catalytic activity">
    <reaction evidence="9 10">
        <text>a long-chain fatty acyl-CoA + 2 NADPH + 2 H(+) = a long-chain primary fatty alcohol + 2 NADP(+) + CoA</text>
        <dbReference type="Rhea" id="RHEA:52716"/>
        <dbReference type="ChEBI" id="CHEBI:15378"/>
        <dbReference type="ChEBI" id="CHEBI:57287"/>
        <dbReference type="ChEBI" id="CHEBI:57783"/>
        <dbReference type="ChEBI" id="CHEBI:58349"/>
        <dbReference type="ChEBI" id="CHEBI:77396"/>
        <dbReference type="ChEBI" id="CHEBI:83139"/>
        <dbReference type="EC" id="1.2.1.84"/>
    </reaction>
</comment>
<keyword evidence="7 10" id="KW-0443">Lipid metabolism</keyword>
<dbReference type="PANTHER" id="PTHR11011:SF24">
    <property type="entry name" value="FATTY ACYL-COA REDUCTASE"/>
    <property type="match status" value="1"/>
</dbReference>
<evidence type="ECO:0000256" key="9">
    <source>
        <dbReference type="ARBA" id="ARBA00052530"/>
    </source>
</evidence>
<keyword evidence="5 10" id="KW-0521">NADP</keyword>
<keyword evidence="4 10" id="KW-0812">Transmembrane</keyword>
<dbReference type="Gene3D" id="3.40.50.720">
    <property type="entry name" value="NAD(P)-binding Rossmann-like Domain"/>
    <property type="match status" value="1"/>
</dbReference>
<dbReference type="FunFam" id="3.40.50.720:FF:000143">
    <property type="entry name" value="Fatty acyl-CoA reductase"/>
    <property type="match status" value="1"/>
</dbReference>
<comment type="similarity">
    <text evidence="2 10">Belongs to the fatty acyl-CoA reductase family.</text>
</comment>
<evidence type="ECO:0000256" key="3">
    <source>
        <dbReference type="ARBA" id="ARBA00022516"/>
    </source>
</evidence>
<comment type="function">
    <text evidence="10">Catalyzes the reduction of fatty acyl-CoA to fatty alcohols.</text>
</comment>
<comment type="subcellular location">
    <subcellularLocation>
        <location evidence="1">Membrane</location>
        <topology evidence="1">Multi-pass membrane protein</topology>
    </subcellularLocation>
</comment>
<keyword evidence="6 10" id="KW-1133">Transmembrane helix</keyword>
<dbReference type="RefSeq" id="XP_014472235.1">
    <property type="nucleotide sequence ID" value="XM_014616749.1"/>
</dbReference>
<evidence type="ECO:0000256" key="4">
    <source>
        <dbReference type="ARBA" id="ARBA00022692"/>
    </source>
</evidence>
<evidence type="ECO:0000256" key="8">
    <source>
        <dbReference type="ARBA" id="ARBA00023136"/>
    </source>
</evidence>
<organism evidence="13 15">
    <name type="scientific">Dinoponera quadriceps</name>
    <name type="common">South American ant</name>
    <dbReference type="NCBI Taxonomy" id="609295"/>
    <lineage>
        <taxon>Eukaryota</taxon>
        <taxon>Metazoa</taxon>
        <taxon>Ecdysozoa</taxon>
        <taxon>Arthropoda</taxon>
        <taxon>Hexapoda</taxon>
        <taxon>Insecta</taxon>
        <taxon>Pterygota</taxon>
        <taxon>Neoptera</taxon>
        <taxon>Endopterygota</taxon>
        <taxon>Hymenoptera</taxon>
        <taxon>Apocrita</taxon>
        <taxon>Aculeata</taxon>
        <taxon>Formicoidea</taxon>
        <taxon>Formicidae</taxon>
        <taxon>Ponerinae</taxon>
        <taxon>Ponerini</taxon>
        <taxon>Dinoponera</taxon>
    </lineage>
</organism>
<evidence type="ECO:0000256" key="7">
    <source>
        <dbReference type="ARBA" id="ARBA00023098"/>
    </source>
</evidence>
<dbReference type="Pfam" id="PF07993">
    <property type="entry name" value="NAD_binding_4"/>
    <property type="match status" value="1"/>
</dbReference>
<name>A0A6P3X1M3_DINQU</name>
<dbReference type="RefSeq" id="XP_014472242.1">
    <property type="nucleotide sequence ID" value="XM_014616756.1"/>
</dbReference>
<evidence type="ECO:0000313" key="15">
    <source>
        <dbReference type="RefSeq" id="XP_014472235.1"/>
    </source>
</evidence>
<keyword evidence="8 10" id="KW-0472">Membrane</keyword>
<evidence type="ECO:0000259" key="11">
    <source>
        <dbReference type="Pfam" id="PF03015"/>
    </source>
</evidence>
<feature type="domain" description="Fatty acyl-CoA reductase C-terminal" evidence="11">
    <location>
        <begin position="367"/>
        <end position="464"/>
    </location>
</feature>
<sequence length="518" mass="59412">MGKMDSALSIPAFYSGKSIFITGATGFLGKCLIEKLLRSCPDIGEIFLLIRPKKGDHINERLRQMLTNPLFDTLRRKQPTCFDKLIPIEGDIGFKGLGLSAADRDTLIEKISVIFHIAAYVKFENTLKNAILKNVRSTRDICILGEQIKNLSVLVHISTAYTKLDEVVIDETVHPVEADWRKTIQIAEALDDDISEVFKSKYLGKLPNHYVFSKRLAEQIIVDYSRSLPCVICRPSLVVSSLNEPIKGWIDNFNGPISIHIGIGKGVLRILYADRMTRNNYVPIDIVTKMMIVAAWKHGTKMTETQDDFPFIYNCAATYSTTLTFEESRQMGLSLGKKNPFDNIMWRPSVTFTKSYFFYYLLTLLVHIMPALVIDGLLRLSGRKPRLLKVQRKIFVANQIVAYFMLNEWNIRNEKIKSLSDEILPDDQREFGYLRNLNDKNFNIYNDTYYENAIIGSKIYLLNESMDQLDAAKSHFNRMVWIDRIVKTLAGFYLIWIIYGILCNYVNCLSSMITSYDI</sequence>
<feature type="domain" description="Thioester reductase (TE)" evidence="12">
    <location>
        <begin position="21"/>
        <end position="291"/>
    </location>
</feature>
<evidence type="ECO:0000313" key="16">
    <source>
        <dbReference type="RefSeq" id="XP_014472242.1"/>
    </source>
</evidence>
<dbReference type="GO" id="GO:0016020">
    <property type="term" value="C:membrane"/>
    <property type="evidence" value="ECO:0007669"/>
    <property type="project" value="UniProtKB-SubCell"/>
</dbReference>